<gene>
    <name evidence="6" type="ORF">KFL_000030270</name>
</gene>
<evidence type="ECO:0000256" key="2">
    <source>
        <dbReference type="ARBA" id="ARBA00022670"/>
    </source>
</evidence>
<proteinExistence type="inferred from homology"/>
<feature type="region of interest" description="Disordered" evidence="5">
    <location>
        <begin position="241"/>
        <end position="289"/>
    </location>
</feature>
<reference evidence="6 7" key="1">
    <citation type="journal article" date="2014" name="Nat. Commun.">
        <title>Klebsormidium flaccidum genome reveals primary factors for plant terrestrial adaptation.</title>
        <authorList>
            <person name="Hori K."/>
            <person name="Maruyama F."/>
            <person name="Fujisawa T."/>
            <person name="Togashi T."/>
            <person name="Yamamoto N."/>
            <person name="Seo M."/>
            <person name="Sato S."/>
            <person name="Yamada T."/>
            <person name="Mori H."/>
            <person name="Tajima N."/>
            <person name="Moriyama T."/>
            <person name="Ikeuchi M."/>
            <person name="Watanabe M."/>
            <person name="Wada H."/>
            <person name="Kobayashi K."/>
            <person name="Saito M."/>
            <person name="Masuda T."/>
            <person name="Sasaki-Sekimoto Y."/>
            <person name="Mashiguchi K."/>
            <person name="Awai K."/>
            <person name="Shimojima M."/>
            <person name="Masuda S."/>
            <person name="Iwai M."/>
            <person name="Nobusawa T."/>
            <person name="Narise T."/>
            <person name="Kondo S."/>
            <person name="Saito H."/>
            <person name="Sato R."/>
            <person name="Murakawa M."/>
            <person name="Ihara Y."/>
            <person name="Oshima-Yamada Y."/>
            <person name="Ohtaka K."/>
            <person name="Satoh M."/>
            <person name="Sonobe K."/>
            <person name="Ishii M."/>
            <person name="Ohtani R."/>
            <person name="Kanamori-Sato M."/>
            <person name="Honoki R."/>
            <person name="Miyazaki D."/>
            <person name="Mochizuki H."/>
            <person name="Umetsu J."/>
            <person name="Higashi K."/>
            <person name="Shibata D."/>
            <person name="Kamiya Y."/>
            <person name="Sato N."/>
            <person name="Nakamura Y."/>
            <person name="Tabata S."/>
            <person name="Ida S."/>
            <person name="Kurokawa K."/>
            <person name="Ohta H."/>
        </authorList>
    </citation>
    <scope>NUCLEOTIDE SEQUENCE [LARGE SCALE GENOMIC DNA]</scope>
    <source>
        <strain evidence="6 7">NIES-2285</strain>
    </source>
</reference>
<dbReference type="EMBL" id="DF236952">
    <property type="protein sequence ID" value="GAQ77748.1"/>
    <property type="molecule type" value="Genomic_DNA"/>
</dbReference>
<dbReference type="PROSITE" id="PS51476">
    <property type="entry name" value="PROTEASOME_BETA_2"/>
    <property type="match status" value="1"/>
</dbReference>
<name>A0A1Y1HPK0_KLENI</name>
<keyword evidence="4" id="KW-0378">Hydrolase</keyword>
<accession>A0A1Y1HPK0</accession>
<evidence type="ECO:0000313" key="6">
    <source>
        <dbReference type="EMBL" id="GAQ77748.1"/>
    </source>
</evidence>
<organism evidence="6 7">
    <name type="scientific">Klebsormidium nitens</name>
    <name type="common">Green alga</name>
    <name type="synonym">Ulothrix nitens</name>
    <dbReference type="NCBI Taxonomy" id="105231"/>
    <lineage>
        <taxon>Eukaryota</taxon>
        <taxon>Viridiplantae</taxon>
        <taxon>Streptophyta</taxon>
        <taxon>Klebsormidiophyceae</taxon>
        <taxon>Klebsormidiales</taxon>
        <taxon>Klebsormidiaceae</taxon>
        <taxon>Klebsormidium</taxon>
    </lineage>
</organism>
<dbReference type="GO" id="GO:0005839">
    <property type="term" value="C:proteasome core complex"/>
    <property type="evidence" value="ECO:0007669"/>
    <property type="project" value="InterPro"/>
</dbReference>
<dbReference type="Pfam" id="PF00227">
    <property type="entry name" value="Proteasome"/>
    <property type="match status" value="1"/>
</dbReference>
<dbReference type="InterPro" id="IPR023333">
    <property type="entry name" value="Proteasome_suB-type"/>
</dbReference>
<dbReference type="InterPro" id="IPR029055">
    <property type="entry name" value="Ntn_hydrolases_N"/>
</dbReference>
<protein>
    <submittedName>
        <fullName evidence="6">Uncharacterized protein</fullName>
    </submittedName>
</protein>
<evidence type="ECO:0000256" key="1">
    <source>
        <dbReference type="ARBA" id="ARBA00006053"/>
    </source>
</evidence>
<dbReference type="NCBIfam" id="TIGR03692">
    <property type="entry name" value="ATP_dep_HslV"/>
    <property type="match status" value="1"/>
</dbReference>
<dbReference type="GO" id="GO:0051603">
    <property type="term" value="P:proteolysis involved in protein catabolic process"/>
    <property type="evidence" value="ECO:0000318"/>
    <property type="project" value="GO_Central"/>
</dbReference>
<dbReference type="GO" id="GO:0009376">
    <property type="term" value="C:HslUV protease complex"/>
    <property type="evidence" value="ECO:0007669"/>
    <property type="project" value="InterPro"/>
</dbReference>
<evidence type="ECO:0000256" key="3">
    <source>
        <dbReference type="ARBA" id="ARBA00022698"/>
    </source>
</evidence>
<evidence type="ECO:0000256" key="5">
    <source>
        <dbReference type="SAM" id="MobiDB-lite"/>
    </source>
</evidence>
<keyword evidence="3" id="KW-0888">Threonine protease</keyword>
<dbReference type="OrthoDB" id="276825at2759"/>
<dbReference type="SUPFAM" id="SSF56235">
    <property type="entry name" value="N-terminal nucleophile aminohydrolases (Ntn hydrolases)"/>
    <property type="match status" value="1"/>
</dbReference>
<dbReference type="CDD" id="cd01913">
    <property type="entry name" value="protease_HslV"/>
    <property type="match status" value="1"/>
</dbReference>
<dbReference type="Proteomes" id="UP000054558">
    <property type="component" value="Unassembled WGS sequence"/>
</dbReference>
<comment type="similarity">
    <text evidence="1">Belongs to the peptidase T1B family. HslV subfamily.</text>
</comment>
<dbReference type="Gene3D" id="3.60.20.10">
    <property type="entry name" value="Glutamine Phosphoribosylpyrophosphate, subunit 1, domain 1"/>
    <property type="match status" value="1"/>
</dbReference>
<dbReference type="InterPro" id="IPR022281">
    <property type="entry name" value="ATP-dep_Prtase_HsIV_su"/>
</dbReference>
<dbReference type="PANTHER" id="PTHR32194:SF7">
    <property type="entry name" value="ATP-DEPENDENT PROTEASE SUBUNIT HSLV"/>
    <property type="match status" value="1"/>
</dbReference>
<evidence type="ECO:0000256" key="4">
    <source>
        <dbReference type="ARBA" id="ARBA00022801"/>
    </source>
</evidence>
<dbReference type="STRING" id="105231.A0A1Y1HPK0"/>
<sequence>MGLRHLARLAGIAQRVQSTRGGGIVSDLPGSWQQAWSGVSTAFRLEQHRFASYDSDDRRVRHTTVLCVRKDNTVVIMADGQVTLGSQIIKPNVKKVRRIADGVIGGFAGTTADAFTLFERLENKLDENQGQVRTLFSLIRAAVDLAKAWRTDKYLRKLDAVMVVADKDVSLTITGNGDVLEPHDGVIGIGSGGPYALSAARALIDIPGMDAEAIARKSMTIAADVCIYTNHNFVTETIVKGERPSPAPTSSQAAQEAVKGVTEPTAESDSDKVDIESLGEEPFKSRTGSSRIGTTFMIDL</sequence>
<evidence type="ECO:0000313" key="7">
    <source>
        <dbReference type="Proteomes" id="UP000054558"/>
    </source>
</evidence>
<dbReference type="GO" id="GO:0005737">
    <property type="term" value="C:cytoplasm"/>
    <property type="evidence" value="ECO:0000318"/>
    <property type="project" value="GO_Central"/>
</dbReference>
<dbReference type="NCBIfam" id="NF003964">
    <property type="entry name" value="PRK05456.1"/>
    <property type="match status" value="1"/>
</dbReference>
<dbReference type="AlphaFoldDB" id="A0A1Y1HPK0"/>
<keyword evidence="2" id="KW-0645">Protease</keyword>
<dbReference type="InterPro" id="IPR001353">
    <property type="entry name" value="Proteasome_sua/b"/>
</dbReference>
<dbReference type="GO" id="GO:0004298">
    <property type="term" value="F:threonine-type endopeptidase activity"/>
    <property type="evidence" value="ECO:0007669"/>
    <property type="project" value="UniProtKB-KW"/>
</dbReference>
<keyword evidence="7" id="KW-1185">Reference proteome</keyword>
<dbReference type="PANTHER" id="PTHR32194">
    <property type="entry name" value="METALLOPROTEASE TLDD"/>
    <property type="match status" value="1"/>
</dbReference>